<dbReference type="AlphaFoldDB" id="A0ABD0ZAL7"/>
<feature type="compositionally biased region" description="Polar residues" evidence="1">
    <location>
        <begin position="404"/>
        <end position="413"/>
    </location>
</feature>
<feature type="compositionally biased region" description="Polar residues" evidence="1">
    <location>
        <begin position="435"/>
        <end position="445"/>
    </location>
</feature>
<feature type="compositionally biased region" description="Basic and acidic residues" evidence="1">
    <location>
        <begin position="506"/>
        <end position="515"/>
    </location>
</feature>
<evidence type="ECO:0000313" key="2">
    <source>
        <dbReference type="EMBL" id="KAL1132389.1"/>
    </source>
</evidence>
<feature type="compositionally biased region" description="Basic and acidic residues" evidence="1">
    <location>
        <begin position="134"/>
        <end position="154"/>
    </location>
</feature>
<feature type="region of interest" description="Disordered" evidence="1">
    <location>
        <begin position="497"/>
        <end position="529"/>
    </location>
</feature>
<feature type="region of interest" description="Disordered" evidence="1">
    <location>
        <begin position="404"/>
        <end position="477"/>
    </location>
</feature>
<feature type="compositionally biased region" description="Polar residues" evidence="1">
    <location>
        <begin position="454"/>
        <end position="473"/>
    </location>
</feature>
<dbReference type="Proteomes" id="UP001558652">
    <property type="component" value="Unassembled WGS sequence"/>
</dbReference>
<dbReference type="EMBL" id="JBFDAA010000005">
    <property type="protein sequence ID" value="KAL1132389.1"/>
    <property type="molecule type" value="Genomic_DNA"/>
</dbReference>
<feature type="compositionally biased region" description="Basic and acidic residues" evidence="1">
    <location>
        <begin position="114"/>
        <end position="125"/>
    </location>
</feature>
<feature type="region of interest" description="Disordered" evidence="1">
    <location>
        <begin position="222"/>
        <end position="252"/>
    </location>
</feature>
<organism evidence="2 3">
    <name type="scientific">Ranatra chinensis</name>
    <dbReference type="NCBI Taxonomy" id="642074"/>
    <lineage>
        <taxon>Eukaryota</taxon>
        <taxon>Metazoa</taxon>
        <taxon>Ecdysozoa</taxon>
        <taxon>Arthropoda</taxon>
        <taxon>Hexapoda</taxon>
        <taxon>Insecta</taxon>
        <taxon>Pterygota</taxon>
        <taxon>Neoptera</taxon>
        <taxon>Paraneoptera</taxon>
        <taxon>Hemiptera</taxon>
        <taxon>Heteroptera</taxon>
        <taxon>Panheteroptera</taxon>
        <taxon>Nepomorpha</taxon>
        <taxon>Nepidae</taxon>
        <taxon>Ranatrinae</taxon>
        <taxon>Ranatra</taxon>
    </lineage>
</organism>
<comment type="caution">
    <text evidence="2">The sequence shown here is derived from an EMBL/GenBank/DDBJ whole genome shotgun (WGS) entry which is preliminary data.</text>
</comment>
<feature type="compositionally biased region" description="Basic residues" evidence="1">
    <location>
        <begin position="96"/>
        <end position="113"/>
    </location>
</feature>
<reference evidence="2 3" key="1">
    <citation type="submission" date="2024-07" db="EMBL/GenBank/DDBJ databases">
        <title>Chromosome-level genome assembly of the water stick insect Ranatra chinensis (Heteroptera: Nepidae).</title>
        <authorList>
            <person name="Liu X."/>
        </authorList>
    </citation>
    <scope>NUCLEOTIDE SEQUENCE [LARGE SCALE GENOMIC DNA]</scope>
    <source>
        <strain evidence="2">Cailab_2021Rc</strain>
        <tissue evidence="2">Muscle</tissue>
    </source>
</reference>
<protein>
    <submittedName>
        <fullName evidence="2">Uncharacterized protein</fullName>
    </submittedName>
</protein>
<gene>
    <name evidence="2" type="ORF">AAG570_010344</name>
</gene>
<evidence type="ECO:0000313" key="3">
    <source>
        <dbReference type="Proteomes" id="UP001558652"/>
    </source>
</evidence>
<evidence type="ECO:0000256" key="1">
    <source>
        <dbReference type="SAM" id="MobiDB-lite"/>
    </source>
</evidence>
<keyword evidence="3" id="KW-1185">Reference proteome</keyword>
<name>A0ABD0ZAL7_9HEMI</name>
<accession>A0ABD0ZAL7</accession>
<feature type="region of interest" description="Disordered" evidence="1">
    <location>
        <begin position="76"/>
        <end position="161"/>
    </location>
</feature>
<feature type="compositionally biased region" description="Basic and acidic residues" evidence="1">
    <location>
        <begin position="414"/>
        <end position="433"/>
    </location>
</feature>
<proteinExistence type="predicted"/>
<feature type="compositionally biased region" description="Polar residues" evidence="1">
    <location>
        <begin position="78"/>
        <end position="89"/>
    </location>
</feature>
<sequence length="822" mass="92375">MYDEAYNKEIEIQSNEDAVSSISENNPEVNCNQQTLIKQFLKSKELEYKKETNYESFQGALGDFNSPESILYTENIDENSSTLGSTVNAGTECARKERKRKKKKTKAQKRKKLTGSDKIEGGKDPKKIKRKKQFEHVDKNEVGKNPRKKTETKKSNFSKRKTPDVKKNFILKNKKMIKEIKQRKNDFHSTRSELFNQKMISRGVSNKANVFSGGPLVVNTKYVNTTNHASPSNKRKSTKKNTNSQLPEGSASCVTPNRCRFNCVDENEAEKIERATESGTEDQTLRFAGEDVEPKTLPGEMLSDTKKEILNENVTSQGREIKEDFVLNKTNQNGPRETRRACQNPILREATAIGKEKQRGLRNQSGTLVDNLVRGYNGPIAFKSHLKEDYGGEYRASCTQTANTATSGSLHNGTQDKRLETGMIDEAPREKIKIASNSISQSQDNRPGVKYRSKQSNLMSLRQQNTRPTTADSTCRHQSNECGRGAKFAGNTVCKHQSTGCSNRPGNEHANEGKNRGMGRYSTTLNARGDPTKIEGVRCEEALESPECQSFSLPLRERHQSFIRGSGVPDDTLKVGSNEQRYKPLNETGCYRGDGVRGLQEQNLFNFRRQQKNCSDETPNLVGEYIKDRLANGSGRKRCLSTLSTGLGRKEGFNTIPFVVGKSANTSHNIGINIQRTLSMFKMCNVPTPRLDEMLAIVPKDPATTRDEDTGSCCTMALPLCPALSQQHAENEDSENPWSPRDDFSANCTCFPRKCVDYNEVFEPILRKECCPSLSPSLSRYLNEVLSLCYVQSRNSIERVPQTQSPKFHGWILGQKNIFFLL</sequence>